<dbReference type="PROSITE" id="PS50069">
    <property type="entry name" value="CULLIN_2"/>
    <property type="match status" value="1"/>
</dbReference>
<dbReference type="RefSeq" id="XP_011493951.1">
    <property type="nucleotide sequence ID" value="XM_011495649.1"/>
</dbReference>
<keyword evidence="5" id="KW-0597">Phosphoprotein</keyword>
<dbReference type="Gene3D" id="1.20.1310.10">
    <property type="entry name" value="Cullin Repeats"/>
    <property type="match status" value="4"/>
</dbReference>
<evidence type="ECO:0000256" key="3">
    <source>
        <dbReference type="ARBA" id="ARBA00006019"/>
    </source>
</evidence>
<evidence type="ECO:0000256" key="2">
    <source>
        <dbReference type="ARBA" id="ARBA00004906"/>
    </source>
</evidence>
<dbReference type="SUPFAM" id="SSF46785">
    <property type="entry name" value="Winged helix' DNA-binding domain"/>
    <property type="match status" value="1"/>
</dbReference>
<gene>
    <name evidence="14" type="primary">LOC105359147</name>
</gene>
<comment type="subcellular location">
    <subcellularLocation>
        <location evidence="1">Nucleus</location>
    </subcellularLocation>
</comment>
<dbReference type="PROSITE" id="PS01256">
    <property type="entry name" value="CULLIN_1"/>
    <property type="match status" value="1"/>
</dbReference>
<dbReference type="GO" id="GO:0006511">
    <property type="term" value="P:ubiquitin-dependent protein catabolic process"/>
    <property type="evidence" value="ECO:0007669"/>
    <property type="project" value="InterPro"/>
</dbReference>
<dbReference type="FunFam" id="1.10.10.10:FF:000142">
    <property type="entry name" value="Cullin 5"/>
    <property type="match status" value="1"/>
</dbReference>
<proteinExistence type="inferred from homology"/>
<comment type="pathway">
    <text evidence="2">Protein modification; protein ubiquitination.</text>
</comment>
<accession>A0AAJ6YB44</accession>
<evidence type="ECO:0000256" key="10">
    <source>
        <dbReference type="PROSITE-ProRule" id="PRU00330"/>
    </source>
</evidence>
<dbReference type="AlphaFoldDB" id="A0AAJ6YB44"/>
<evidence type="ECO:0000256" key="11">
    <source>
        <dbReference type="RuleBase" id="RU003829"/>
    </source>
</evidence>
<organism evidence="13 14">
    <name type="scientific">Ceratosolen solmsi marchali</name>
    <dbReference type="NCBI Taxonomy" id="326594"/>
    <lineage>
        <taxon>Eukaryota</taxon>
        <taxon>Metazoa</taxon>
        <taxon>Ecdysozoa</taxon>
        <taxon>Arthropoda</taxon>
        <taxon>Hexapoda</taxon>
        <taxon>Insecta</taxon>
        <taxon>Pterygota</taxon>
        <taxon>Neoptera</taxon>
        <taxon>Endopterygota</taxon>
        <taxon>Hymenoptera</taxon>
        <taxon>Apocrita</taxon>
        <taxon>Proctotrupomorpha</taxon>
        <taxon>Chalcidoidea</taxon>
        <taxon>Agaonidae</taxon>
        <taxon>Agaoninae</taxon>
        <taxon>Ceratosolen</taxon>
    </lineage>
</organism>
<evidence type="ECO:0000313" key="14">
    <source>
        <dbReference type="RefSeq" id="XP_011493951.1"/>
    </source>
</evidence>
<keyword evidence="7" id="KW-0832">Ubl conjugation</keyword>
<dbReference type="InterPro" id="IPR016159">
    <property type="entry name" value="Cullin_repeat-like_dom_sf"/>
</dbReference>
<evidence type="ECO:0000256" key="9">
    <source>
        <dbReference type="ARBA" id="ARBA00040451"/>
    </source>
</evidence>
<evidence type="ECO:0000256" key="1">
    <source>
        <dbReference type="ARBA" id="ARBA00004123"/>
    </source>
</evidence>
<dbReference type="Gene3D" id="3.30.230.130">
    <property type="entry name" value="Cullin, Chain C, Domain 2"/>
    <property type="match status" value="1"/>
</dbReference>
<reference evidence="14" key="1">
    <citation type="submission" date="2025-08" db="UniProtKB">
        <authorList>
            <consortium name="RefSeq"/>
        </authorList>
    </citation>
    <scope>IDENTIFICATION</scope>
</reference>
<dbReference type="FunFam" id="1.20.1310.10:FF:000017">
    <property type="entry name" value="Cullin 5"/>
    <property type="match status" value="1"/>
</dbReference>
<dbReference type="GO" id="GO:0005634">
    <property type="term" value="C:nucleus"/>
    <property type="evidence" value="ECO:0007669"/>
    <property type="project" value="UniProtKB-SubCell"/>
</dbReference>
<dbReference type="GO" id="GO:0007165">
    <property type="term" value="P:signal transduction"/>
    <property type="evidence" value="ECO:0007669"/>
    <property type="project" value="UniProtKB-ARBA"/>
</dbReference>
<dbReference type="SMART" id="SM00884">
    <property type="entry name" value="Cullin_Nedd8"/>
    <property type="match status" value="1"/>
</dbReference>
<dbReference type="GO" id="GO:0031461">
    <property type="term" value="C:cullin-RING ubiquitin ligase complex"/>
    <property type="evidence" value="ECO:0007669"/>
    <property type="project" value="InterPro"/>
</dbReference>
<dbReference type="InterPro" id="IPR016158">
    <property type="entry name" value="Cullin_homology"/>
</dbReference>
<keyword evidence="4" id="KW-1017">Isopeptide bond</keyword>
<dbReference type="InterPro" id="IPR036388">
    <property type="entry name" value="WH-like_DNA-bd_sf"/>
</dbReference>
<dbReference type="FunFam" id="3.30.230.130:FF:000004">
    <property type="entry name" value="Cullin 5"/>
    <property type="match status" value="1"/>
</dbReference>
<keyword evidence="8" id="KW-0539">Nucleus</keyword>
<dbReference type="FunFam" id="1.20.1310.10:FF:000014">
    <property type="entry name" value="Cullin 5"/>
    <property type="match status" value="1"/>
</dbReference>
<dbReference type="Pfam" id="PF26557">
    <property type="entry name" value="Cullin_AB"/>
    <property type="match status" value="1"/>
</dbReference>
<dbReference type="InterPro" id="IPR001373">
    <property type="entry name" value="Cullin_N"/>
</dbReference>
<dbReference type="Pfam" id="PF00888">
    <property type="entry name" value="Cullin"/>
    <property type="match status" value="1"/>
</dbReference>
<dbReference type="GO" id="GO:0016567">
    <property type="term" value="P:protein ubiquitination"/>
    <property type="evidence" value="ECO:0007669"/>
    <property type="project" value="UniProtKB-ARBA"/>
</dbReference>
<dbReference type="GeneID" id="105359147"/>
<keyword evidence="6" id="KW-0833">Ubl conjugation pathway</keyword>
<dbReference type="InterPro" id="IPR019559">
    <property type="entry name" value="Cullin_neddylation_domain"/>
</dbReference>
<dbReference type="GO" id="GO:0031625">
    <property type="term" value="F:ubiquitin protein ligase binding"/>
    <property type="evidence" value="ECO:0007669"/>
    <property type="project" value="InterPro"/>
</dbReference>
<dbReference type="KEGG" id="csol:105359147"/>
<dbReference type="InterPro" id="IPR045093">
    <property type="entry name" value="Cullin"/>
</dbReference>
<dbReference type="FunFam" id="1.20.1310.10:FF:000009">
    <property type="entry name" value="Cullin 5"/>
    <property type="match status" value="1"/>
</dbReference>
<dbReference type="SMART" id="SM00182">
    <property type="entry name" value="CULLIN"/>
    <property type="match status" value="1"/>
</dbReference>
<dbReference type="InterPro" id="IPR016157">
    <property type="entry name" value="Cullin_CS"/>
</dbReference>
<dbReference type="SUPFAM" id="SSF74788">
    <property type="entry name" value="Cullin repeat-like"/>
    <property type="match status" value="1"/>
</dbReference>
<dbReference type="InterPro" id="IPR036317">
    <property type="entry name" value="Cullin_homology_sf"/>
</dbReference>
<dbReference type="Proteomes" id="UP000695007">
    <property type="component" value="Unplaced"/>
</dbReference>
<dbReference type="InterPro" id="IPR036390">
    <property type="entry name" value="WH_DNA-bd_sf"/>
</dbReference>
<protein>
    <recommendedName>
        <fullName evidence="9">Cullin-5</fullName>
    </recommendedName>
</protein>
<evidence type="ECO:0000256" key="5">
    <source>
        <dbReference type="ARBA" id="ARBA00022553"/>
    </source>
</evidence>
<keyword evidence="13" id="KW-1185">Reference proteome</keyword>
<evidence type="ECO:0000259" key="12">
    <source>
        <dbReference type="PROSITE" id="PS50069"/>
    </source>
</evidence>
<evidence type="ECO:0000256" key="8">
    <source>
        <dbReference type="ARBA" id="ARBA00023242"/>
    </source>
</evidence>
<dbReference type="InterPro" id="IPR059120">
    <property type="entry name" value="Cullin-like_AB"/>
</dbReference>
<sequence>MSLLKSQFIFENAWPCMRPIILKLLKQEPVTQAEWQDLFYSVHQVCLDEKGPPKLRDALKEDIMDFIKQAQQRVMAHQEEQALLKAYIAEWRKFFTQCNYLPTPFRQLEASLRGKTSTSMQKKNQPDESIVRKLMLDSWNQSIFNDIKQRLQDSAMRLVRTERNGEVFDSQLVIGVRESYVNLCSNTSDKLEIYRNNFEAAYIEATEAFYWVKAPEQLSLYGVEKYMRYAETKLKEEELRAQKYLEPNSASVQLLMERCVKVLVANFRTAILAECPRMIQQHQTEKLRLMLKLMDRVPEGVTPMLVDLEEHIATAGLDDMMAAVDIITQDSEKYVERLLDLFRRFSTLVKEAFDDDPRFLTARDKAYKLVVNDSSVFKLDLPVRQGAGGTSLIPPAPIIGTIASLGSGINSKPANNNNGQPESKCPELLANYCDMLLRKTPLSKKLTSDEIESKLRDVLLVLKYVQNKDVFMRYHKAHLTRRLILDTSADSEKEENMVEWLREVGMPADYVNKLARMFQDIKVSQDLNQQFKEQCRAAIADSINIKILNAGAWARGSERVTVSLPLQLEDYIPEVEEFYKKKHSGRKLQWYHHMSNGTITFSNQVGRFDVDVTTFQMAVLFAWNQRPLEKISYENLRLATELPDPELRRTLWSLCAFPKIKRQLIVADPPTHSPKDFSQATKFWVNQEFAIVKNGKLQKRGKINLVGRLQLSTERSKEEDNQSIVQLRILRVQEAIIKILKMRKKITNSQLQTELVDILKNMFLPSKKMIKEQIEWLIEHKYIRRHDNDINTFVYMA</sequence>
<comment type="similarity">
    <text evidence="3 10 11">Belongs to the cullin family.</text>
</comment>
<dbReference type="Gene3D" id="1.10.10.10">
    <property type="entry name" value="Winged helix-like DNA-binding domain superfamily/Winged helix DNA-binding domain"/>
    <property type="match status" value="1"/>
</dbReference>
<dbReference type="CTD" id="8065"/>
<dbReference type="PANTHER" id="PTHR11932">
    <property type="entry name" value="CULLIN"/>
    <property type="match status" value="1"/>
</dbReference>
<dbReference type="Pfam" id="PF10557">
    <property type="entry name" value="Cullin_Nedd8"/>
    <property type="match status" value="1"/>
</dbReference>
<evidence type="ECO:0000256" key="4">
    <source>
        <dbReference type="ARBA" id="ARBA00022499"/>
    </source>
</evidence>
<evidence type="ECO:0000313" key="13">
    <source>
        <dbReference type="Proteomes" id="UP000695007"/>
    </source>
</evidence>
<evidence type="ECO:0000256" key="6">
    <source>
        <dbReference type="ARBA" id="ARBA00022786"/>
    </source>
</evidence>
<feature type="domain" description="Cullin family profile" evidence="12">
    <location>
        <begin position="424"/>
        <end position="655"/>
    </location>
</feature>
<evidence type="ECO:0000256" key="7">
    <source>
        <dbReference type="ARBA" id="ARBA00022843"/>
    </source>
</evidence>
<dbReference type="SUPFAM" id="SSF75632">
    <property type="entry name" value="Cullin homology domain"/>
    <property type="match status" value="1"/>
</dbReference>
<name>A0AAJ6YB44_9HYME</name>